<keyword evidence="5" id="KW-0539">Nucleus</keyword>
<evidence type="ECO:0000256" key="4">
    <source>
        <dbReference type="ARBA" id="ARBA00023163"/>
    </source>
</evidence>
<dbReference type="Gene3D" id="2.40.330.10">
    <property type="entry name" value="DNA-binding pseudobarrel domain"/>
    <property type="match status" value="1"/>
</dbReference>
<name>A0ABP1FSB7_9CHLO</name>
<feature type="compositionally biased region" description="Low complexity" evidence="6">
    <location>
        <begin position="287"/>
        <end position="312"/>
    </location>
</feature>
<protein>
    <submittedName>
        <fullName evidence="8">G3079 protein</fullName>
    </submittedName>
</protein>
<dbReference type="Proteomes" id="UP001497392">
    <property type="component" value="Unassembled WGS sequence"/>
</dbReference>
<dbReference type="EMBL" id="CAXHTA020000004">
    <property type="protein sequence ID" value="CAL5220972.1"/>
    <property type="molecule type" value="Genomic_DNA"/>
</dbReference>
<reference evidence="8 9" key="1">
    <citation type="submission" date="2024-06" db="EMBL/GenBank/DDBJ databases">
        <authorList>
            <person name="Kraege A."/>
            <person name="Thomma B."/>
        </authorList>
    </citation>
    <scope>NUCLEOTIDE SEQUENCE [LARGE SCALE GENOMIC DNA]</scope>
</reference>
<keyword evidence="9" id="KW-1185">Reference proteome</keyword>
<dbReference type="InterPro" id="IPR023780">
    <property type="entry name" value="Chromo_domain"/>
</dbReference>
<gene>
    <name evidence="8" type="primary">g3079</name>
    <name evidence="8" type="ORF">VP750_LOCUS2631</name>
</gene>
<dbReference type="SUPFAM" id="SSF54160">
    <property type="entry name" value="Chromo domain-like"/>
    <property type="match status" value="1"/>
</dbReference>
<dbReference type="InterPro" id="IPR000953">
    <property type="entry name" value="Chromo/chromo_shadow_dom"/>
</dbReference>
<dbReference type="InterPro" id="IPR023779">
    <property type="entry name" value="Chromodomain_CS"/>
</dbReference>
<evidence type="ECO:0000256" key="5">
    <source>
        <dbReference type="ARBA" id="ARBA00023242"/>
    </source>
</evidence>
<comment type="subcellular location">
    <subcellularLocation>
        <location evidence="1">Nucleus</location>
    </subcellularLocation>
</comment>
<evidence type="ECO:0000313" key="8">
    <source>
        <dbReference type="EMBL" id="CAL5220972.1"/>
    </source>
</evidence>
<proteinExistence type="predicted"/>
<keyword evidence="3" id="KW-0238">DNA-binding</keyword>
<comment type="caution">
    <text evidence="8">The sequence shown here is derived from an EMBL/GenBank/DDBJ whole genome shotgun (WGS) entry which is preliminary data.</text>
</comment>
<feature type="domain" description="Chromo" evidence="7">
    <location>
        <begin position="443"/>
        <end position="508"/>
    </location>
</feature>
<dbReference type="InterPro" id="IPR015300">
    <property type="entry name" value="DNA-bd_pseudobarrel_sf"/>
</dbReference>
<accession>A0ABP1FSB7</accession>
<sequence length="508" mass="56481">MAELGIMNEAQKFHETFVQAQPKEAKRAAVRRDYVPAANIELRRSERNDGKKRDYTEASEQRYCWVEGKPRAKLRRLSREGKVRTVKLKQCSAIQSDYAIGKAVDAAEAIVSKAEDGRAFAKRMEPSSVSGGYWQQLPAPMQRRWPFKERTKVELECEDFSRKHSALKQENGLTTWQYQKGANEKRWEVIWLPRKGSSAGLSGGWRSFAIYQELTPNDCVVWEVPADVAFGKLPTYVKIHLFRAEDYETEESSRHVITHEEERAKHLKSCEAIEEEEGAEAEEAADDAGPSGEAADEAAPSQAPAAAQKGKKAGAAARVARAAKAALAKEAADNGKADKAMTIKGANKGRKADEAAPAKTTRKRKEAAKAALVKGAKTSKKAAVAAKEAAKELATAEAAAAAGKPTATFTRTKKPSAVVVDQAKEQERLRRLAAEGVASEEIFTVEIILDTRDMKTTDPRFKVRWEGFATEHDTWEPYSMFKDEVFQYAWASEKLRTEAQRFAKLWKK</sequence>
<dbReference type="PROSITE" id="PS00598">
    <property type="entry name" value="CHROMO_1"/>
    <property type="match status" value="1"/>
</dbReference>
<evidence type="ECO:0000313" key="9">
    <source>
        <dbReference type="Proteomes" id="UP001497392"/>
    </source>
</evidence>
<feature type="region of interest" description="Disordered" evidence="6">
    <location>
        <begin position="275"/>
        <end position="312"/>
    </location>
</feature>
<evidence type="ECO:0000256" key="6">
    <source>
        <dbReference type="SAM" id="MobiDB-lite"/>
    </source>
</evidence>
<dbReference type="PROSITE" id="PS50013">
    <property type="entry name" value="CHROMO_2"/>
    <property type="match status" value="1"/>
</dbReference>
<keyword evidence="4" id="KW-0804">Transcription</keyword>
<dbReference type="SUPFAM" id="SSF101936">
    <property type="entry name" value="DNA-binding pseudobarrel domain"/>
    <property type="match status" value="1"/>
</dbReference>
<evidence type="ECO:0000256" key="3">
    <source>
        <dbReference type="ARBA" id="ARBA00023125"/>
    </source>
</evidence>
<keyword evidence="2" id="KW-0805">Transcription regulation</keyword>
<dbReference type="SMART" id="SM00298">
    <property type="entry name" value="CHROMO"/>
    <property type="match status" value="1"/>
</dbReference>
<feature type="compositionally biased region" description="Acidic residues" evidence="6">
    <location>
        <begin position="275"/>
        <end position="286"/>
    </location>
</feature>
<dbReference type="Gene3D" id="2.40.50.40">
    <property type="match status" value="1"/>
</dbReference>
<dbReference type="Pfam" id="PF00385">
    <property type="entry name" value="Chromo"/>
    <property type="match status" value="1"/>
</dbReference>
<evidence type="ECO:0000259" key="7">
    <source>
        <dbReference type="PROSITE" id="PS50013"/>
    </source>
</evidence>
<organism evidence="8 9">
    <name type="scientific">Coccomyxa viridis</name>
    <dbReference type="NCBI Taxonomy" id="1274662"/>
    <lineage>
        <taxon>Eukaryota</taxon>
        <taxon>Viridiplantae</taxon>
        <taxon>Chlorophyta</taxon>
        <taxon>core chlorophytes</taxon>
        <taxon>Trebouxiophyceae</taxon>
        <taxon>Trebouxiophyceae incertae sedis</taxon>
        <taxon>Coccomyxaceae</taxon>
        <taxon>Coccomyxa</taxon>
    </lineage>
</organism>
<evidence type="ECO:0000256" key="2">
    <source>
        <dbReference type="ARBA" id="ARBA00023015"/>
    </source>
</evidence>
<evidence type="ECO:0000256" key="1">
    <source>
        <dbReference type="ARBA" id="ARBA00004123"/>
    </source>
</evidence>
<dbReference type="InterPro" id="IPR016197">
    <property type="entry name" value="Chromo-like_dom_sf"/>
</dbReference>